<keyword evidence="4" id="KW-1185">Reference proteome</keyword>
<dbReference type="eggNOG" id="ENOG5032THR">
    <property type="taxonomic scope" value="Bacteria"/>
</dbReference>
<name>A0A086A073_FLAHY</name>
<dbReference type="Proteomes" id="UP000198424">
    <property type="component" value="Unassembled WGS sequence"/>
</dbReference>
<reference evidence="2 4" key="2">
    <citation type="submission" date="2016-11" db="EMBL/GenBank/DDBJ databases">
        <title>Whole genomes of Flavobacteriaceae.</title>
        <authorList>
            <person name="Stine C."/>
            <person name="Li C."/>
            <person name="Tadesse D."/>
        </authorList>
    </citation>
    <scope>NUCLEOTIDE SEQUENCE [LARGE SCALE GENOMIC DNA]</scope>
    <source>
        <strain evidence="2 4">ATCC 29551</strain>
    </source>
</reference>
<gene>
    <name evidence="2" type="ORF">B0A62_24915</name>
    <name evidence="1" type="ORF">IW20_21695</name>
</gene>
<dbReference type="STRING" id="991.IW20_21695"/>
<evidence type="ECO:0000313" key="4">
    <source>
        <dbReference type="Proteomes" id="UP000198424"/>
    </source>
</evidence>
<evidence type="ECO:0000313" key="2">
    <source>
        <dbReference type="EMBL" id="OXA84815.1"/>
    </source>
</evidence>
<dbReference type="AlphaFoldDB" id="A0A086A073"/>
<organism evidence="1 3">
    <name type="scientific">Flavobacterium hydatis</name>
    <name type="common">Cytophaga aquatilis</name>
    <dbReference type="NCBI Taxonomy" id="991"/>
    <lineage>
        <taxon>Bacteria</taxon>
        <taxon>Pseudomonadati</taxon>
        <taxon>Bacteroidota</taxon>
        <taxon>Flavobacteriia</taxon>
        <taxon>Flavobacteriales</taxon>
        <taxon>Flavobacteriaceae</taxon>
        <taxon>Flavobacterium</taxon>
    </lineage>
</organism>
<proteinExistence type="predicted"/>
<dbReference type="Proteomes" id="UP000028712">
    <property type="component" value="Unassembled WGS sequence"/>
</dbReference>
<sequence>MKYLSELTPAEILILTKENVTQQELLKITFIDLLFKQVLKTFEVERQFHVREKVRVYKYVGIGQNYRHYDSKNHERLFLSTFGTDNTVEILFTNLVKIAYQKSITIQDLKNDIIQTPTLKKCFTQNIFQQFFYGYSFTEYGKELKQKVKKEIQDAGNQLSDIENIENQKAIELIKIIGANIFLLVNLNYELLNQIDKDLAIQINQTNTNDGASGCSTSWSFDDYSSSFDSGCSSGCSGCGSGCSGCGGD</sequence>
<evidence type="ECO:0000313" key="1">
    <source>
        <dbReference type="EMBL" id="KFF10087.1"/>
    </source>
</evidence>
<dbReference type="EMBL" id="JPRM01000042">
    <property type="protein sequence ID" value="KFF10087.1"/>
    <property type="molecule type" value="Genomic_DNA"/>
</dbReference>
<dbReference type="EMBL" id="MUGY01000066">
    <property type="protein sequence ID" value="OXA84815.1"/>
    <property type="molecule type" value="Genomic_DNA"/>
</dbReference>
<evidence type="ECO:0000313" key="3">
    <source>
        <dbReference type="Proteomes" id="UP000028712"/>
    </source>
</evidence>
<dbReference type="OrthoDB" id="1376163at2"/>
<comment type="caution">
    <text evidence="1">The sequence shown here is derived from an EMBL/GenBank/DDBJ whole genome shotgun (WGS) entry which is preliminary data.</text>
</comment>
<dbReference type="RefSeq" id="WP_035627169.1">
    <property type="nucleotide sequence ID" value="NZ_JBEWQG010000012.1"/>
</dbReference>
<accession>A0A086A073</accession>
<reference evidence="1 3" key="1">
    <citation type="submission" date="2014-07" db="EMBL/GenBank/DDBJ databases">
        <title>Genome of Flavobacterium hydatis DSM 2063.</title>
        <authorList>
            <person name="Pipes S.E."/>
            <person name="Stropko S.J."/>
            <person name="Newman J.D."/>
        </authorList>
    </citation>
    <scope>NUCLEOTIDE SEQUENCE [LARGE SCALE GENOMIC DNA]</scope>
    <source>
        <strain evidence="1 3">DSM 2063</strain>
    </source>
</reference>
<protein>
    <submittedName>
        <fullName evidence="1">Uncharacterized protein</fullName>
    </submittedName>
</protein>